<evidence type="ECO:0000256" key="8">
    <source>
        <dbReference type="RuleBase" id="RU363098"/>
    </source>
</evidence>
<dbReference type="PANTHER" id="PTHR23079:SF55">
    <property type="entry name" value="RNA-DIRECTED RNA POLYMERASE"/>
    <property type="match status" value="1"/>
</dbReference>
<keyword evidence="3 8" id="KW-0808">Transferase</keyword>
<accession>A0A087TNJ5</accession>
<keyword evidence="6" id="KW-0943">RNA-mediated gene silencing</keyword>
<evidence type="ECO:0000313" key="11">
    <source>
        <dbReference type="EMBL" id="KFM66684.1"/>
    </source>
</evidence>
<keyword evidence="2 8" id="KW-0696">RNA-directed RNA polymerase</keyword>
<dbReference type="EMBL" id="KK116057">
    <property type="protein sequence ID" value="KFM66684.1"/>
    <property type="molecule type" value="Genomic_DNA"/>
</dbReference>
<comment type="catalytic activity">
    <reaction evidence="7 8">
        <text>RNA(n) + a ribonucleoside 5'-triphosphate = RNA(n+1) + diphosphate</text>
        <dbReference type="Rhea" id="RHEA:21248"/>
        <dbReference type="Rhea" id="RHEA-COMP:14527"/>
        <dbReference type="Rhea" id="RHEA-COMP:17342"/>
        <dbReference type="ChEBI" id="CHEBI:33019"/>
        <dbReference type="ChEBI" id="CHEBI:61557"/>
        <dbReference type="ChEBI" id="CHEBI:140395"/>
        <dbReference type="EC" id="2.7.7.48"/>
    </reaction>
</comment>
<dbReference type="InterPro" id="IPR057596">
    <property type="entry name" value="RDRP_core"/>
</dbReference>
<evidence type="ECO:0000256" key="3">
    <source>
        <dbReference type="ARBA" id="ARBA00022679"/>
    </source>
</evidence>
<evidence type="ECO:0000256" key="7">
    <source>
        <dbReference type="ARBA" id="ARBA00048744"/>
    </source>
</evidence>
<dbReference type="STRING" id="407821.A0A087TNJ5"/>
<evidence type="ECO:0000256" key="4">
    <source>
        <dbReference type="ARBA" id="ARBA00022695"/>
    </source>
</evidence>
<sequence length="1485" mass="173541">MTEQSFQLEFLWLPSREELPDVNKLFELKSREKEFKLTGPLLNLKKHLSNYCDSPMFINDFVPNTELTKENTNNNTLYKFQKENSACHQDYMYNIYCRIQIERDIYTDYSRLIKLFSSFRKGCILGSELWLKHELMYMIDSGIETVDKYFILDKFELGNFVGLTNFVSRFDSRSTLQQHNFKITQINVKFLHDYKRLELYFVVGESHLKVKKRSAKSHRLYKLTICYNALHSVIVSRRDGFVTYFRMLQAPLLYAVEQDEEKEDYVSYQDLRSGTGWFRVVDLFKKCPSNMKKEFSMNTVLGLNFATENYDLLVQLVKHSKNIKVYFAPVNVVPSENLVPLFNIDNFECFYAFQCLLSRSFEAVDQLILRKEVDQFKSFLLEKSKENSEALSEALYQLCYSFNKGNVVILMHSLPILYDKFVNHIPLVTIENKENLIASGNQQNNLLLIKRAVCMPTHVMFLPPQPTLKSRALRSCNPDFSLRISIRDTNLETINMTFAHGLIVNKKLRLREFFKEYFKTPLLKGIQVGKRCYNYIGSSSSQLRAHGLWFYACDNEGKTAHQIRKEFGDIDKIKQVPKFMARMGQTFSQAMVNVTVPQEYTNIDCPEDDVKGGIVKYLTDNLDIEEDKPEKFLVELSVSEQKESKEEVEQYTFSDGVGRISLEIAEEVYKKLDIEDKKPSALQIRYAGCKGMLVIDPRLEGKKIVFRESMKKFSSKNDSLEILKLSEKRAAYLNRPLITILEQLGIEKEVFLKLQRKMIQNHIKSMFHETEAWCFLHRNSLLRLNFLKLHISGIRFTEDPLFRSMIYALFRKQIELLKTKANIEIPVNQGRTMFGVMDETFTLEYGQVFVQYSDWDTDEPRILEGTVVVTKSPCMHPGDVRKFEAVDVEALHHIRDCIVFPAKGHRPHPDEMAGSDLDGDEYHVMWLKDLIFPSDNKEPMHYAVRKDKTQDRKNPITPADELDHLCEYIMNDKVGIVASAHLALADNLNEGIFSKTCLRLAKLYSLCLDFPKSGKALPNTKEITVTKYPDFMEKLQIKDSYLSKKALGFLYRNCKRLELGLENEKREIDFRLDEDLRHQSWKKYEKNAVRMLKKYSRKIEHLLQIYSFENEGELLSGAILNPPKHFENRHDLNNLIALLEYEIPRMFRSFQNQFFSEFGGKPKDNFTDKMFQKASAWYMVTYSSTAENISHFFGLPWTVADVLIALKFQNKKCSQEEHKIYNSKSLLEEVVDKSVAKHLPELTENSEASYIYEARYQLLDVAYTILKKWLETQKEYFSDYDFKEFQKYISKEFGVVTSELLNCDVHYIKKLKNSKDIKKAISPCYYVIEALLKISEKGSQCFENTSSIEQQELALASWITLTKLACTYNPQYLGIPDEKGHYADVIFYSPQDGIIDTIQLPLFDKQNKQNMKFSKKIIHDETAVIDYLKQQTNLREITYRFVSQNDARYFVKFTVKGTRFAIEKLKDIVVLDNFYQSVTLNHNVD</sequence>
<organism evidence="11 12">
    <name type="scientific">Stegodyphus mimosarum</name>
    <name type="common">African social velvet spider</name>
    <dbReference type="NCBI Taxonomy" id="407821"/>
    <lineage>
        <taxon>Eukaryota</taxon>
        <taxon>Metazoa</taxon>
        <taxon>Ecdysozoa</taxon>
        <taxon>Arthropoda</taxon>
        <taxon>Chelicerata</taxon>
        <taxon>Arachnida</taxon>
        <taxon>Araneae</taxon>
        <taxon>Araneomorphae</taxon>
        <taxon>Entelegynae</taxon>
        <taxon>Eresoidea</taxon>
        <taxon>Eresidae</taxon>
        <taxon>Stegodyphus</taxon>
    </lineage>
</organism>
<comment type="similarity">
    <text evidence="1 8">Belongs to the RdRP family.</text>
</comment>
<evidence type="ECO:0000256" key="2">
    <source>
        <dbReference type="ARBA" id="ARBA00022484"/>
    </source>
</evidence>
<dbReference type="OrthoDB" id="6432405at2759"/>
<dbReference type="Pfam" id="PF05183">
    <property type="entry name" value="RdRP"/>
    <property type="match status" value="1"/>
</dbReference>
<dbReference type="GO" id="GO:0003968">
    <property type="term" value="F:RNA-directed RNA polymerase activity"/>
    <property type="evidence" value="ECO:0007669"/>
    <property type="project" value="UniProtKB-KW"/>
</dbReference>
<evidence type="ECO:0000259" key="10">
    <source>
        <dbReference type="Pfam" id="PF26253"/>
    </source>
</evidence>
<dbReference type="InterPro" id="IPR007855">
    <property type="entry name" value="RDRP"/>
</dbReference>
<feature type="non-terminal residue" evidence="11">
    <location>
        <position position="1485"/>
    </location>
</feature>
<evidence type="ECO:0000259" key="9">
    <source>
        <dbReference type="Pfam" id="PF05183"/>
    </source>
</evidence>
<protein>
    <recommendedName>
        <fullName evidence="8">RNA-dependent RNA polymerase</fullName>
        <ecNumber evidence="8">2.7.7.48</ecNumber>
    </recommendedName>
</protein>
<dbReference type="GO" id="GO:0030422">
    <property type="term" value="P:siRNA processing"/>
    <property type="evidence" value="ECO:0007669"/>
    <property type="project" value="TreeGrafter"/>
</dbReference>
<dbReference type="Proteomes" id="UP000054359">
    <property type="component" value="Unassembled WGS sequence"/>
</dbReference>
<evidence type="ECO:0000256" key="1">
    <source>
        <dbReference type="ARBA" id="ARBA00005762"/>
    </source>
</evidence>
<dbReference type="EC" id="2.7.7.48" evidence="8"/>
<feature type="domain" description="RDRP core" evidence="9">
    <location>
        <begin position="455"/>
        <end position="1053"/>
    </location>
</feature>
<dbReference type="GO" id="GO:0003723">
    <property type="term" value="F:RNA binding"/>
    <property type="evidence" value="ECO:0007669"/>
    <property type="project" value="UniProtKB-KW"/>
</dbReference>
<proteinExistence type="inferred from homology"/>
<evidence type="ECO:0000256" key="6">
    <source>
        <dbReference type="ARBA" id="ARBA00023158"/>
    </source>
</evidence>
<dbReference type="InterPro" id="IPR058752">
    <property type="entry name" value="RDRP_C_head"/>
</dbReference>
<dbReference type="PANTHER" id="PTHR23079">
    <property type="entry name" value="RNA-DEPENDENT RNA POLYMERASE"/>
    <property type="match status" value="1"/>
</dbReference>
<keyword evidence="5 8" id="KW-0694">RNA-binding</keyword>
<name>A0A087TNJ5_STEMI</name>
<dbReference type="GO" id="GO:0031380">
    <property type="term" value="C:nuclear RNA-directed RNA polymerase complex"/>
    <property type="evidence" value="ECO:0007669"/>
    <property type="project" value="TreeGrafter"/>
</dbReference>
<dbReference type="OMA" id="VDERTRW"/>
<gene>
    <name evidence="11" type="ORF">X975_08826</name>
</gene>
<keyword evidence="12" id="KW-1185">Reference proteome</keyword>
<reference evidence="11 12" key="1">
    <citation type="submission" date="2013-11" db="EMBL/GenBank/DDBJ databases">
        <title>Genome sequencing of Stegodyphus mimosarum.</title>
        <authorList>
            <person name="Bechsgaard J."/>
        </authorList>
    </citation>
    <scope>NUCLEOTIDE SEQUENCE [LARGE SCALE GENOMIC DNA]</scope>
</reference>
<evidence type="ECO:0000313" key="12">
    <source>
        <dbReference type="Proteomes" id="UP000054359"/>
    </source>
</evidence>
<keyword evidence="4 8" id="KW-0548">Nucleotidyltransferase</keyword>
<dbReference type="Pfam" id="PF26253">
    <property type="entry name" value="RdRP_head"/>
    <property type="match status" value="1"/>
</dbReference>
<evidence type="ECO:0000256" key="5">
    <source>
        <dbReference type="ARBA" id="ARBA00022884"/>
    </source>
</evidence>
<feature type="domain" description="RDRP C-terminal head" evidence="10">
    <location>
        <begin position="1073"/>
        <end position="1219"/>
    </location>
</feature>